<gene>
    <name evidence="1" type="ORF">GYA55_12590</name>
</gene>
<comment type="caution">
    <text evidence="1">The sequence shown here is derived from an EMBL/GenBank/DDBJ whole genome shotgun (WGS) entry which is preliminary data.</text>
</comment>
<organism evidence="1 2">
    <name type="scientific">SAR324 cluster bacterium</name>
    <dbReference type="NCBI Taxonomy" id="2024889"/>
    <lineage>
        <taxon>Bacteria</taxon>
        <taxon>Deltaproteobacteria</taxon>
        <taxon>SAR324 cluster</taxon>
    </lineage>
</organism>
<feature type="non-terminal residue" evidence="1">
    <location>
        <position position="187"/>
    </location>
</feature>
<proteinExistence type="predicted"/>
<accession>A0A7X9FUA2</accession>
<evidence type="ECO:0000313" key="2">
    <source>
        <dbReference type="Proteomes" id="UP000524246"/>
    </source>
</evidence>
<dbReference type="Proteomes" id="UP000524246">
    <property type="component" value="Unassembled WGS sequence"/>
</dbReference>
<dbReference type="AlphaFoldDB" id="A0A7X9FUA2"/>
<dbReference type="Gene3D" id="1.20.1330.10">
    <property type="entry name" value="f41 fragment of flagellin, N-terminal domain"/>
    <property type="match status" value="1"/>
</dbReference>
<protein>
    <submittedName>
        <fullName evidence="1">Uncharacterized protein</fullName>
    </submittedName>
</protein>
<dbReference type="EMBL" id="JAAZON010000575">
    <property type="protein sequence ID" value="NMC63993.1"/>
    <property type="molecule type" value="Genomic_DNA"/>
</dbReference>
<sequence length="187" mass="20465">MDVKEVKYATNAQLVAQTGSISDLNDPNKYPVQQQMPGDESQGIRVDVEQRRRSSSDLVATLNTAIGVANVATDAIDEIERYVRGIMGIVEQVDNGNVPENRIGILENEANQLVEAVKETIKVQTPNGIHPLEGEVYKAAVEESLGKTLEIILPDLSRDALGLGEVKLTTRDFILNTRAAVLRSQEQ</sequence>
<evidence type="ECO:0000313" key="1">
    <source>
        <dbReference type="EMBL" id="NMC63993.1"/>
    </source>
</evidence>
<reference evidence="1 2" key="1">
    <citation type="journal article" date="2020" name="Biotechnol. Biofuels">
        <title>New insights from the biogas microbiome by comprehensive genome-resolved metagenomics of nearly 1600 species originating from multiple anaerobic digesters.</title>
        <authorList>
            <person name="Campanaro S."/>
            <person name="Treu L."/>
            <person name="Rodriguez-R L.M."/>
            <person name="Kovalovszki A."/>
            <person name="Ziels R.M."/>
            <person name="Maus I."/>
            <person name="Zhu X."/>
            <person name="Kougias P.G."/>
            <person name="Basile A."/>
            <person name="Luo G."/>
            <person name="Schluter A."/>
            <person name="Konstantinidis K.T."/>
            <person name="Angelidaki I."/>
        </authorList>
    </citation>
    <scope>NUCLEOTIDE SEQUENCE [LARGE SCALE GENOMIC DNA]</scope>
    <source>
        <strain evidence="1">AS27yjCOA_65</strain>
    </source>
</reference>
<name>A0A7X9FUA2_9DELT</name>